<keyword evidence="1" id="KW-0732">Signal</keyword>
<dbReference type="RefSeq" id="WP_182512803.1">
    <property type="nucleotide sequence ID" value="NZ_JACJIQ010000006.1"/>
</dbReference>
<protein>
    <submittedName>
        <fullName evidence="2">YD repeat-containing protein</fullName>
    </submittedName>
</protein>
<accession>A0A839GRZ7</accession>
<organism evidence="2 3">
    <name type="scientific">Rufibacter quisquiliarum</name>
    <dbReference type="NCBI Taxonomy" id="1549639"/>
    <lineage>
        <taxon>Bacteria</taxon>
        <taxon>Pseudomonadati</taxon>
        <taxon>Bacteroidota</taxon>
        <taxon>Cytophagia</taxon>
        <taxon>Cytophagales</taxon>
        <taxon>Hymenobacteraceae</taxon>
        <taxon>Rufibacter</taxon>
    </lineage>
</organism>
<feature type="chain" id="PRO_5032828574" evidence="1">
    <location>
        <begin position="23"/>
        <end position="306"/>
    </location>
</feature>
<gene>
    <name evidence="2" type="ORF">FHS90_001909</name>
</gene>
<evidence type="ECO:0000313" key="3">
    <source>
        <dbReference type="Proteomes" id="UP000563094"/>
    </source>
</evidence>
<comment type="caution">
    <text evidence="2">The sequence shown here is derived from an EMBL/GenBank/DDBJ whole genome shotgun (WGS) entry which is preliminary data.</text>
</comment>
<name>A0A839GRZ7_9BACT</name>
<dbReference type="PROSITE" id="PS51257">
    <property type="entry name" value="PROKAR_LIPOPROTEIN"/>
    <property type="match status" value="1"/>
</dbReference>
<sequence length="306" mass="34028">MKKSAFSSVFGFLFLVIFMGCSDDKEEPAPVSPEPIVAPVYACKLLKEQVTNGTPGQPHQREIQYVNGQVTQITEVATVNSQTSATAFRFDYDGQGHIRTTTIPDAQGLPAQVFVFDYNSDGLVQKVSWFNKTQNPGAAAPMLYSERDFTYNSAKQLVRSKHWLVTGQTPLLLNDYLFTYNAKGNLTNSQEYRVLAYQGNTIQNDIVLKLAFTHDDKVNPNYENKFLNALPPGLVLLNLSPNNVLTTVAESTLEGTQKGPGASFNPAPYNYTRTYTYTYTSENRPATQTSSQGSVRTYTYSCEKVK</sequence>
<feature type="signal peptide" evidence="1">
    <location>
        <begin position="1"/>
        <end position="22"/>
    </location>
</feature>
<keyword evidence="3" id="KW-1185">Reference proteome</keyword>
<dbReference type="AlphaFoldDB" id="A0A839GRZ7"/>
<reference evidence="2 3" key="1">
    <citation type="submission" date="2020-08" db="EMBL/GenBank/DDBJ databases">
        <title>Genomic Encyclopedia of Type Strains, Phase IV (KMG-IV): sequencing the most valuable type-strain genomes for metagenomic binning, comparative biology and taxonomic classification.</title>
        <authorList>
            <person name="Goeker M."/>
        </authorList>
    </citation>
    <scope>NUCLEOTIDE SEQUENCE [LARGE SCALE GENOMIC DNA]</scope>
    <source>
        <strain evidence="2 3">DSM 29854</strain>
    </source>
</reference>
<dbReference type="EMBL" id="JACJIQ010000006">
    <property type="protein sequence ID" value="MBA9077198.1"/>
    <property type="molecule type" value="Genomic_DNA"/>
</dbReference>
<dbReference type="Proteomes" id="UP000563094">
    <property type="component" value="Unassembled WGS sequence"/>
</dbReference>
<proteinExistence type="predicted"/>
<evidence type="ECO:0000313" key="2">
    <source>
        <dbReference type="EMBL" id="MBA9077198.1"/>
    </source>
</evidence>
<dbReference type="Gene3D" id="2.180.10.10">
    <property type="entry name" value="RHS repeat-associated core"/>
    <property type="match status" value="1"/>
</dbReference>
<evidence type="ECO:0000256" key="1">
    <source>
        <dbReference type="SAM" id="SignalP"/>
    </source>
</evidence>